<dbReference type="CDD" id="cd02020">
    <property type="entry name" value="CMPK"/>
    <property type="match status" value="1"/>
</dbReference>
<dbReference type="SUPFAM" id="SSF52374">
    <property type="entry name" value="Nucleotidylyl transferase"/>
    <property type="match status" value="1"/>
</dbReference>
<dbReference type="EC" id="6.3.2.1" evidence="15"/>
<dbReference type="InterPro" id="IPR027417">
    <property type="entry name" value="P-loop_NTPase"/>
</dbReference>
<dbReference type="OrthoDB" id="9773087at2"/>
<dbReference type="Pfam" id="PF02569">
    <property type="entry name" value="Pantoate_ligase"/>
    <property type="match status" value="1"/>
</dbReference>
<keyword evidence="9 15" id="KW-0418">Kinase</keyword>
<evidence type="ECO:0000256" key="5">
    <source>
        <dbReference type="ARBA" id="ARBA00022598"/>
    </source>
</evidence>
<organism evidence="17 18">
    <name type="scientific">Dactylococcopsis salina (strain PCC 8305)</name>
    <name type="common">Myxobactron salinum</name>
    <dbReference type="NCBI Taxonomy" id="13035"/>
    <lineage>
        <taxon>Bacteria</taxon>
        <taxon>Bacillati</taxon>
        <taxon>Cyanobacteriota</taxon>
        <taxon>Cyanophyceae</taxon>
        <taxon>Nodosilineales</taxon>
        <taxon>Cymatolegaceae</taxon>
        <taxon>Dactylococcopsis</taxon>
    </lineage>
</organism>
<dbReference type="Gene3D" id="3.40.50.300">
    <property type="entry name" value="P-loop containing nucleotide triphosphate hydrolases"/>
    <property type="match status" value="1"/>
</dbReference>
<sequence>MRLFKTIAGVRTQLQSSWEEKQNIALVPTMGALHSGHLSLIAHAVAENDLVIVSIFVNPLQFEPDSDLDRYPRQLEKDCQLCEEAGVDVVFAPTVEELYPSSLETMTQVIPPSQMTTQMCGKSRPNHFEGVATVVTKLFNIVQPTSAYFGEKDAQQLAIIRRLVIDLNFPIEIRSCPIVREASGLAYSSRNQYLTSEERQQAQALSQGLQASKLAFEQQQVRNATALMDILRQKISSPLDYVALVDPDTLQPLDQVERKGLLALASYVGKTRLIDNIILLDRSPIIAIDGPAGAGKSTVTRRVAAALGLLHLDTGAMYRAFTWLVLNSQVSLDDEARIAELVSQADLQLSLSDHPDVPVRVNLNGEDITQLIRTPLVTRKVSAIAAQKAVRQKLLEQQQQWGEKGGLVAEGRDIGTHVFPNAELKIFLTASVGERARRRQREMVTQNQETIDFEQLQKEIQERDVYDSNRSIAPMRKAPDAIELVTDGLTIEQVIEKIVQLYRVRFSS</sequence>
<feature type="domain" description="Cytidylate kinase" evidence="16">
    <location>
        <begin position="286"/>
        <end position="502"/>
    </location>
</feature>
<dbReference type="NCBIfam" id="NF010004">
    <property type="entry name" value="PRK13477.1"/>
    <property type="match status" value="1"/>
</dbReference>
<comment type="similarity">
    <text evidence="15">In the N-terminal section; belongs to the pantothenate synthetase family.</text>
</comment>
<dbReference type="EMBL" id="CP003944">
    <property type="protein sequence ID" value="AFZ50987.1"/>
    <property type="molecule type" value="Genomic_DNA"/>
</dbReference>
<evidence type="ECO:0000256" key="2">
    <source>
        <dbReference type="ARBA" id="ARBA00009256"/>
    </source>
</evidence>
<dbReference type="PANTHER" id="PTHR21299:SF1">
    <property type="entry name" value="PANTOATE--BETA-ALANINE LIGASE"/>
    <property type="match status" value="1"/>
</dbReference>
<keyword evidence="10 15" id="KW-0067">ATP-binding</keyword>
<reference evidence="17" key="1">
    <citation type="submission" date="2012-04" db="EMBL/GenBank/DDBJ databases">
        <title>Finished genome of Dactylococcopsis salina PCC 8305.</title>
        <authorList>
            <consortium name="US DOE Joint Genome Institute"/>
            <person name="Gugger M."/>
            <person name="Coursin T."/>
            <person name="Rippka R."/>
            <person name="Tandeau De Marsac N."/>
            <person name="Huntemann M."/>
            <person name="Wei C.-L."/>
            <person name="Han J."/>
            <person name="Detter J.C."/>
            <person name="Han C."/>
            <person name="Tapia R."/>
            <person name="Daligault H."/>
            <person name="Chen A."/>
            <person name="Krypides N."/>
            <person name="Mavromatis K."/>
            <person name="Markowitz V."/>
            <person name="Szeto E."/>
            <person name="Ivanova N."/>
            <person name="Ovchinnikova G."/>
            <person name="Pagani I."/>
            <person name="Pati A."/>
            <person name="Goodwin L."/>
            <person name="Peters L."/>
            <person name="Pitluck S."/>
            <person name="Woyke T."/>
            <person name="Kerfeld C."/>
        </authorList>
    </citation>
    <scope>NUCLEOTIDE SEQUENCE [LARGE SCALE GENOMIC DNA]</scope>
    <source>
        <strain evidence="17">PCC 8305</strain>
    </source>
</reference>
<dbReference type="HAMAP" id="MF_01349">
    <property type="entry name" value="PanCY"/>
    <property type="match status" value="1"/>
</dbReference>
<comment type="catalytic activity">
    <reaction evidence="12 15">
        <text>dCMP + ATP = dCDP + ADP</text>
        <dbReference type="Rhea" id="RHEA:25094"/>
        <dbReference type="ChEBI" id="CHEBI:30616"/>
        <dbReference type="ChEBI" id="CHEBI:57566"/>
        <dbReference type="ChEBI" id="CHEBI:58593"/>
        <dbReference type="ChEBI" id="CHEBI:456216"/>
        <dbReference type="EC" id="2.7.4.25"/>
    </reaction>
</comment>
<keyword evidence="7 15" id="KW-0808">Transferase</keyword>
<dbReference type="InterPro" id="IPR042176">
    <property type="entry name" value="Pantoate_ligase_C"/>
</dbReference>
<feature type="binding site" evidence="15">
    <location>
        <position position="61"/>
    </location>
    <ligand>
        <name>(R)-pantoate</name>
        <dbReference type="ChEBI" id="CHEBI:15980"/>
    </ligand>
</feature>
<comment type="catalytic activity">
    <reaction evidence="13 15">
        <text>(R)-pantoate + beta-alanine + ATP = (R)-pantothenate + AMP + diphosphate + H(+)</text>
        <dbReference type="Rhea" id="RHEA:10912"/>
        <dbReference type="ChEBI" id="CHEBI:15378"/>
        <dbReference type="ChEBI" id="CHEBI:15980"/>
        <dbReference type="ChEBI" id="CHEBI:29032"/>
        <dbReference type="ChEBI" id="CHEBI:30616"/>
        <dbReference type="ChEBI" id="CHEBI:33019"/>
        <dbReference type="ChEBI" id="CHEBI:57966"/>
        <dbReference type="ChEBI" id="CHEBI:456215"/>
        <dbReference type="EC" id="6.3.2.1"/>
    </reaction>
</comment>
<dbReference type="Proteomes" id="UP000010482">
    <property type="component" value="Chromosome"/>
</dbReference>
<dbReference type="HAMAP" id="MF_00238">
    <property type="entry name" value="Cytidyl_kinase_type1"/>
    <property type="match status" value="1"/>
</dbReference>
<feature type="binding site" evidence="15">
    <location>
        <position position="156"/>
    </location>
    <ligand>
        <name>(R)-pantoate</name>
        <dbReference type="ChEBI" id="CHEBI:15980"/>
    </ligand>
</feature>
<evidence type="ECO:0000256" key="8">
    <source>
        <dbReference type="ARBA" id="ARBA00022741"/>
    </source>
</evidence>
<feature type="active site" description="Proton donor" evidence="15">
    <location>
        <position position="37"/>
    </location>
</feature>
<gene>
    <name evidence="15" type="primary">panC/cmk</name>
    <name evidence="17" type="ORF">Dacsa_2379</name>
</gene>
<evidence type="ECO:0000256" key="14">
    <source>
        <dbReference type="ARBA" id="ARBA00048478"/>
    </source>
</evidence>
<dbReference type="HOGENOM" id="CLU_037427_0_0_3"/>
<comment type="similarity">
    <text evidence="15">In the C-terminal section; belongs to the cytidylate kinase family. Type 1 subfamily.</text>
</comment>
<evidence type="ECO:0000313" key="18">
    <source>
        <dbReference type="Proteomes" id="UP000010482"/>
    </source>
</evidence>
<dbReference type="RefSeq" id="WP_015229978.1">
    <property type="nucleotide sequence ID" value="NC_019780.1"/>
</dbReference>
<evidence type="ECO:0000256" key="4">
    <source>
        <dbReference type="ARBA" id="ARBA00022490"/>
    </source>
</evidence>
<comment type="function">
    <text evidence="15">Catalyzes the condensation of pantoate with beta-alanine in an ATP-dependent reaction via a pantoyl-adenylate intermediate.</text>
</comment>
<evidence type="ECO:0000256" key="11">
    <source>
        <dbReference type="ARBA" id="ARBA00023268"/>
    </source>
</evidence>
<evidence type="ECO:0000256" key="13">
    <source>
        <dbReference type="ARBA" id="ARBA00048258"/>
    </source>
</evidence>
<feature type="binding site" evidence="15">
    <location>
        <begin position="187"/>
        <end position="190"/>
    </location>
    <ligand>
        <name>ATP</name>
        <dbReference type="ChEBI" id="CHEBI:30616"/>
    </ligand>
</feature>
<dbReference type="GO" id="GO:0036430">
    <property type="term" value="F:CMP kinase activity"/>
    <property type="evidence" value="ECO:0007669"/>
    <property type="project" value="RHEA"/>
</dbReference>
<dbReference type="UniPathway" id="UPA00028">
    <property type="reaction ID" value="UER00005"/>
</dbReference>
<proteinExistence type="inferred from homology"/>
<protein>
    <recommendedName>
        <fullName evidence="15">Bifunctional pantoate ligase/cytidylate kinase</fullName>
    </recommendedName>
    <domain>
        <recommendedName>
            <fullName evidence="15">Pantothenate synthetase</fullName>
            <shortName evidence="15">PS</shortName>
            <ecNumber evidence="15">6.3.2.1</ecNumber>
        </recommendedName>
        <alternativeName>
            <fullName evidence="15">Pantoate--beta-alanine ligase</fullName>
        </alternativeName>
        <alternativeName>
            <fullName evidence="15">Pantoate-activating enzyme</fullName>
        </alternativeName>
    </domain>
    <domain>
        <recommendedName>
            <fullName evidence="15">Cytidylate kinase</fullName>
            <shortName evidence="15">CK</shortName>
            <ecNumber evidence="15">2.7.4.25</ecNumber>
        </recommendedName>
        <alternativeName>
            <fullName evidence="15">Cytidine monophosphate kinase</fullName>
            <shortName evidence="15">CMP kinase</shortName>
        </alternativeName>
    </domain>
</protein>
<dbReference type="InterPro" id="IPR014729">
    <property type="entry name" value="Rossmann-like_a/b/a_fold"/>
</dbReference>
<dbReference type="GO" id="GO:0004592">
    <property type="term" value="F:pantoate-beta-alanine ligase activity"/>
    <property type="evidence" value="ECO:0007669"/>
    <property type="project" value="UniProtKB-UniRule"/>
</dbReference>
<dbReference type="PATRIC" id="fig|13035.3.peg.2705"/>
<feature type="region of interest" description="Pantoate--beta-alanine ligase" evidence="15">
    <location>
        <begin position="1"/>
        <end position="277"/>
    </location>
</feature>
<dbReference type="GO" id="GO:0036431">
    <property type="term" value="F:dCMP kinase activity"/>
    <property type="evidence" value="ECO:0007669"/>
    <property type="project" value="InterPro"/>
</dbReference>
<evidence type="ECO:0000256" key="6">
    <source>
        <dbReference type="ARBA" id="ARBA00022655"/>
    </source>
</evidence>
<dbReference type="InterPro" id="IPR003136">
    <property type="entry name" value="Cytidylate_kin"/>
</dbReference>
<dbReference type="STRING" id="13035.Dacsa_2379"/>
<keyword evidence="18" id="KW-1185">Reference proteome</keyword>
<evidence type="ECO:0000256" key="3">
    <source>
        <dbReference type="ARBA" id="ARBA00009427"/>
    </source>
</evidence>
<dbReference type="HAMAP" id="MF_00158">
    <property type="entry name" value="PanC"/>
    <property type="match status" value="1"/>
</dbReference>
<dbReference type="InterPro" id="IPR024894">
    <property type="entry name" value="Pantoate_ligase/cytidylate_kin"/>
</dbReference>
<dbReference type="KEGG" id="dsl:Dacsa_2379"/>
<comment type="similarity">
    <text evidence="3">Belongs to the cytidylate kinase family. Type 1 subfamily.</text>
</comment>
<feature type="binding site" evidence="15">
    <location>
        <position position="61"/>
    </location>
    <ligand>
        <name>beta-alanine</name>
        <dbReference type="ChEBI" id="CHEBI:57966"/>
    </ligand>
</feature>
<dbReference type="NCBIfam" id="TIGR00017">
    <property type="entry name" value="cmk"/>
    <property type="match status" value="1"/>
</dbReference>
<dbReference type="Gene3D" id="3.30.1300.10">
    <property type="entry name" value="Pantoate-beta-alanine ligase, C-terminal domain"/>
    <property type="match status" value="1"/>
</dbReference>
<dbReference type="PANTHER" id="PTHR21299">
    <property type="entry name" value="CYTIDYLATE KINASE/PANTOATE-BETA-ALANINE LIGASE"/>
    <property type="match status" value="1"/>
</dbReference>
<dbReference type="FunFam" id="3.40.50.620:FF:000013">
    <property type="entry name" value="Pantothenate synthetase"/>
    <property type="match status" value="1"/>
</dbReference>
<comment type="pathway">
    <text evidence="1 15">Cofactor biosynthesis; (R)-pantothenate biosynthesis; (R)-pantothenate from (R)-pantoate and beta-alanine: step 1/1.</text>
</comment>
<evidence type="ECO:0000256" key="12">
    <source>
        <dbReference type="ARBA" id="ARBA00047615"/>
    </source>
</evidence>
<feature type="binding site" evidence="15">
    <location>
        <begin position="30"/>
        <end position="37"/>
    </location>
    <ligand>
        <name>ATP</name>
        <dbReference type="ChEBI" id="CHEBI:30616"/>
    </ligand>
</feature>
<comment type="subcellular location">
    <subcellularLocation>
        <location evidence="15">Cytoplasm</location>
    </subcellularLocation>
</comment>
<dbReference type="InterPro" id="IPR011994">
    <property type="entry name" value="Cytidylate_kinase_dom"/>
</dbReference>
<evidence type="ECO:0000256" key="9">
    <source>
        <dbReference type="ARBA" id="ARBA00022777"/>
    </source>
</evidence>
<dbReference type="GO" id="GO:0015949">
    <property type="term" value="P:nucleobase-containing small molecule interconversion"/>
    <property type="evidence" value="ECO:0007669"/>
    <property type="project" value="TreeGrafter"/>
</dbReference>
<dbReference type="CDD" id="cd00560">
    <property type="entry name" value="PanC"/>
    <property type="match status" value="1"/>
</dbReference>
<feature type="binding site" evidence="15">
    <location>
        <begin position="150"/>
        <end position="153"/>
    </location>
    <ligand>
        <name>ATP</name>
        <dbReference type="ChEBI" id="CHEBI:30616"/>
    </ligand>
</feature>
<dbReference type="eggNOG" id="COG0414">
    <property type="taxonomic scope" value="Bacteria"/>
</dbReference>
<dbReference type="GO" id="GO:0015940">
    <property type="term" value="P:pantothenate biosynthetic process"/>
    <property type="evidence" value="ECO:0007669"/>
    <property type="project" value="UniProtKB-UniRule"/>
</dbReference>
<keyword evidence="8 15" id="KW-0547">Nucleotide-binding</keyword>
<dbReference type="EC" id="2.7.4.25" evidence="15"/>
<comment type="catalytic activity">
    <reaction evidence="14 15">
        <text>CMP + ATP = CDP + ADP</text>
        <dbReference type="Rhea" id="RHEA:11600"/>
        <dbReference type="ChEBI" id="CHEBI:30616"/>
        <dbReference type="ChEBI" id="CHEBI:58069"/>
        <dbReference type="ChEBI" id="CHEBI:60377"/>
        <dbReference type="ChEBI" id="CHEBI:456216"/>
        <dbReference type="EC" id="2.7.4.25"/>
    </reaction>
</comment>
<dbReference type="GO" id="GO:0005829">
    <property type="term" value="C:cytosol"/>
    <property type="evidence" value="ECO:0007669"/>
    <property type="project" value="TreeGrafter"/>
</dbReference>
<feature type="binding site" evidence="15">
    <location>
        <position position="179"/>
    </location>
    <ligand>
        <name>ATP</name>
        <dbReference type="ChEBI" id="CHEBI:30616"/>
    </ligand>
</feature>
<dbReference type="Pfam" id="PF02224">
    <property type="entry name" value="Cytidylate_kin"/>
    <property type="match status" value="1"/>
</dbReference>
<dbReference type="Gene3D" id="3.40.50.620">
    <property type="entry name" value="HUPs"/>
    <property type="match status" value="1"/>
</dbReference>
<dbReference type="InterPro" id="IPR003721">
    <property type="entry name" value="Pantoate_ligase"/>
</dbReference>
<dbReference type="SUPFAM" id="SSF52540">
    <property type="entry name" value="P-loop containing nucleoside triphosphate hydrolases"/>
    <property type="match status" value="1"/>
</dbReference>
<name>K9YWU9_DACS8</name>
<dbReference type="AlphaFoldDB" id="K9YWU9"/>
<evidence type="ECO:0000256" key="7">
    <source>
        <dbReference type="ARBA" id="ARBA00022679"/>
    </source>
</evidence>
<evidence type="ECO:0000313" key="17">
    <source>
        <dbReference type="EMBL" id="AFZ50987.1"/>
    </source>
</evidence>
<accession>K9YWU9</accession>
<evidence type="ECO:0000256" key="10">
    <source>
        <dbReference type="ARBA" id="ARBA00022840"/>
    </source>
</evidence>
<dbReference type="GO" id="GO:0006220">
    <property type="term" value="P:pyrimidine nucleotide metabolic process"/>
    <property type="evidence" value="ECO:0007669"/>
    <property type="project" value="UniProtKB-UniRule"/>
</dbReference>
<dbReference type="GO" id="GO:0005524">
    <property type="term" value="F:ATP binding"/>
    <property type="evidence" value="ECO:0007669"/>
    <property type="project" value="UniProtKB-UniRule"/>
</dbReference>
<feature type="region of interest" description="Cytidylate kinase" evidence="15">
    <location>
        <begin position="278"/>
        <end position="508"/>
    </location>
</feature>
<comment type="function">
    <text evidence="15">Catalyzes the transfer of a phosphate group from ATP to either CMP or dCMP to form CDP or dCDP and ADP, respectively.</text>
</comment>
<keyword evidence="4 15" id="KW-0963">Cytoplasm</keyword>
<dbReference type="NCBIfam" id="TIGR00018">
    <property type="entry name" value="panC"/>
    <property type="match status" value="1"/>
</dbReference>
<comment type="similarity">
    <text evidence="2">Belongs to the pantothenate synthetase family.</text>
</comment>
<keyword evidence="11 15" id="KW-0511">Multifunctional enzyme</keyword>
<evidence type="ECO:0000259" key="16">
    <source>
        <dbReference type="Pfam" id="PF02224"/>
    </source>
</evidence>
<keyword evidence="6 15" id="KW-0566">Pantothenate biosynthesis</keyword>
<evidence type="ECO:0000256" key="1">
    <source>
        <dbReference type="ARBA" id="ARBA00004990"/>
    </source>
</evidence>
<evidence type="ECO:0000256" key="15">
    <source>
        <dbReference type="HAMAP-Rule" id="MF_01349"/>
    </source>
</evidence>
<dbReference type="eggNOG" id="COG0283">
    <property type="taxonomic scope" value="Bacteria"/>
</dbReference>
<keyword evidence="5 15" id="KW-0436">Ligase</keyword>